<gene>
    <name evidence="2" type="ORF">FOB51_12550</name>
</gene>
<accession>A0A5P2QRR5</accession>
<organism evidence="2 3">
    <name type="scientific">Paracoccus yeei</name>
    <dbReference type="NCBI Taxonomy" id="147645"/>
    <lineage>
        <taxon>Bacteria</taxon>
        <taxon>Pseudomonadati</taxon>
        <taxon>Pseudomonadota</taxon>
        <taxon>Alphaproteobacteria</taxon>
        <taxon>Rhodobacterales</taxon>
        <taxon>Paracoccaceae</taxon>
        <taxon>Paracoccus</taxon>
    </lineage>
</organism>
<sequence length="100" mass="10647">MRRDDILSAARDCVTRDRAATHGEAENGFDAIAKIWAALDQARGYRPRDGADVALYMAGVKLVRAATNPAHADNWVDLAGYAACGAEIATEDWPSNGGAE</sequence>
<dbReference type="Pfam" id="PF19905">
    <property type="entry name" value="DUF6378"/>
    <property type="match status" value="1"/>
</dbReference>
<evidence type="ECO:0000313" key="3">
    <source>
        <dbReference type="Proteomes" id="UP000324507"/>
    </source>
</evidence>
<dbReference type="Proteomes" id="UP000324507">
    <property type="component" value="Chromosome"/>
</dbReference>
<dbReference type="InterPro" id="IPR045958">
    <property type="entry name" value="DUF6378"/>
</dbReference>
<dbReference type="EMBL" id="CP044081">
    <property type="protein sequence ID" value="QEU08754.1"/>
    <property type="molecule type" value="Genomic_DNA"/>
</dbReference>
<dbReference type="AlphaFoldDB" id="A0A5P2QRR5"/>
<evidence type="ECO:0000313" key="2">
    <source>
        <dbReference type="EMBL" id="QEU08754.1"/>
    </source>
</evidence>
<reference evidence="2 3" key="1">
    <citation type="submission" date="2019-09" db="EMBL/GenBank/DDBJ databases">
        <title>FDA dAtabase for Regulatory Grade micrObial Sequences (FDA-ARGOS): Supporting development and validation of Infectious Disease Dx tests.</title>
        <authorList>
            <person name="Sciortino C."/>
            <person name="Tallon L."/>
            <person name="Sadzewicz L."/>
            <person name="Vavikolanu K."/>
            <person name="Mehta A."/>
            <person name="Aluvathingal J."/>
            <person name="Nadendla S."/>
            <person name="Nandy P."/>
            <person name="Geyer C."/>
            <person name="Yan Y."/>
            <person name="Sichtig H."/>
        </authorList>
    </citation>
    <scope>NUCLEOTIDE SEQUENCE [LARGE SCALE GENOMIC DNA]</scope>
    <source>
        <strain evidence="2 3">FDAARGOS_643</strain>
    </source>
</reference>
<evidence type="ECO:0000259" key="1">
    <source>
        <dbReference type="Pfam" id="PF19905"/>
    </source>
</evidence>
<dbReference type="RefSeq" id="WP_150350754.1">
    <property type="nucleotide sequence ID" value="NZ_CP044081.1"/>
</dbReference>
<feature type="domain" description="DUF6378" evidence="1">
    <location>
        <begin position="6"/>
        <end position="89"/>
    </location>
</feature>
<protein>
    <recommendedName>
        <fullName evidence="1">DUF6378 domain-containing protein</fullName>
    </recommendedName>
</protein>
<proteinExistence type="predicted"/>
<name>A0A5P2QRR5_9RHOB</name>